<dbReference type="InterPro" id="IPR009051">
    <property type="entry name" value="Helical_ferredxn"/>
</dbReference>
<evidence type="ECO:0000313" key="7">
    <source>
        <dbReference type="EMBL" id="KKM66035.1"/>
    </source>
</evidence>
<name>A0A0F9LNW4_9ZZZZ</name>
<feature type="domain" description="4Fe-4S ferredoxin-type" evidence="6">
    <location>
        <begin position="52"/>
        <end position="71"/>
    </location>
</feature>
<dbReference type="InterPro" id="IPR017900">
    <property type="entry name" value="4Fe4S_Fe_S_CS"/>
</dbReference>
<dbReference type="GO" id="GO:0046872">
    <property type="term" value="F:metal ion binding"/>
    <property type="evidence" value="ECO:0007669"/>
    <property type="project" value="UniProtKB-KW"/>
</dbReference>
<dbReference type="PRINTS" id="PR00368">
    <property type="entry name" value="FADPNR"/>
</dbReference>
<dbReference type="Pfam" id="PF22117">
    <property type="entry name" value="Fer4_Nqo3"/>
    <property type="match status" value="1"/>
</dbReference>
<dbReference type="PANTHER" id="PTHR42783:SF3">
    <property type="entry name" value="GLUTAMATE SYNTHASE [NADPH] SMALL CHAIN-RELATED"/>
    <property type="match status" value="1"/>
</dbReference>
<sequence>SREPCSTNVAVEERCCPELGRCELQKVAEYIGIREDTPRYKPQGRAIIENEPLFVRNYELCIGCTRCVRVCGDVRGVKALGFVYNNEETVVGSIAPALKDSGCKFCGACVEVCPTGALTDKDIFWAEREKLLVPCKNTCPLGIDAPRYIRLIGEKKYSEAAAVVREKTPFPSVLGRVCFHNCELECRRNQINEPIAICALKRFAMEHENDLWKSKLTMDPTTGKKVAIVGSGPSGLTAAYYLRRLGHSVTVFEANSYVGGMLSLGIPEYRLPRSVLQKDLYHILSIGIETQGDTVVGEHLSLENLKTQGFNATFLAIGAQKTKKLDIEGLNLPSILWGLEFLRRINTGIKSDIPDNIVVIGGGNVAIDVALTARRLGAKDVQLICLECREEMPAHEWEIQKAIDEGITLNCSWGPKRIVGTGNEISDLELIHCDSVFDDMNQFNPVFNENNVKSIQSDLVIMAIGQTPDLSVLGSDRNMNISPNGLIQTKQGTFETNLPGIFAGGEVIKNPSSVVDSIDMGRKVASSIDKYLGGNGKIDDIFVEFDDSNPFLGRDESFYNKPRVQMPLLSLDERQSSFKEIELGFNEKLAIEEANRCLRCDLRFEISPVELPPQKWLELTIENIQDVSETEGAIQILNENQEIILIHGTQNMRLALEEQLSANSNAHFFNYEEDPMFTKRESELLQQFMQEFGRFPEGNEDLDDDLF</sequence>
<dbReference type="SUPFAM" id="SSF46548">
    <property type="entry name" value="alpha-helical ferredoxin"/>
    <property type="match status" value="2"/>
</dbReference>
<keyword evidence="1" id="KW-0004">4Fe-4S</keyword>
<dbReference type="GO" id="GO:0016491">
    <property type="term" value="F:oxidoreductase activity"/>
    <property type="evidence" value="ECO:0007669"/>
    <property type="project" value="InterPro"/>
</dbReference>
<dbReference type="Gene3D" id="1.10.1060.10">
    <property type="entry name" value="Alpha-helical ferredoxin"/>
    <property type="match status" value="1"/>
</dbReference>
<evidence type="ECO:0000256" key="1">
    <source>
        <dbReference type="ARBA" id="ARBA00022485"/>
    </source>
</evidence>
<evidence type="ECO:0000256" key="5">
    <source>
        <dbReference type="ARBA" id="ARBA00023014"/>
    </source>
</evidence>
<dbReference type="PROSITE" id="PS51379">
    <property type="entry name" value="4FE4S_FER_2"/>
    <property type="match status" value="2"/>
</dbReference>
<evidence type="ECO:0000256" key="3">
    <source>
        <dbReference type="ARBA" id="ARBA00022737"/>
    </source>
</evidence>
<accession>A0A0F9LNW4</accession>
<dbReference type="InterPro" id="IPR017896">
    <property type="entry name" value="4Fe4S_Fe-S-bd"/>
</dbReference>
<dbReference type="PRINTS" id="PR00469">
    <property type="entry name" value="PNDRDTASEII"/>
</dbReference>
<protein>
    <recommendedName>
        <fullName evidence="6">4Fe-4S ferredoxin-type domain-containing protein</fullName>
    </recommendedName>
</protein>
<dbReference type="GO" id="GO:0051539">
    <property type="term" value="F:4 iron, 4 sulfur cluster binding"/>
    <property type="evidence" value="ECO:0007669"/>
    <property type="project" value="UniProtKB-KW"/>
</dbReference>
<keyword evidence="5" id="KW-0411">Iron-sulfur</keyword>
<evidence type="ECO:0000259" key="6">
    <source>
        <dbReference type="PROSITE" id="PS51379"/>
    </source>
</evidence>
<keyword evidence="4" id="KW-0408">Iron</keyword>
<dbReference type="InterPro" id="IPR028261">
    <property type="entry name" value="DPD_II"/>
</dbReference>
<comment type="caution">
    <text evidence="7">The sequence shown here is derived from an EMBL/GenBank/DDBJ whole genome shotgun (WGS) entry which is preliminary data.</text>
</comment>
<dbReference type="EMBL" id="LAZR01010613">
    <property type="protein sequence ID" value="KKM66035.1"/>
    <property type="molecule type" value="Genomic_DNA"/>
</dbReference>
<reference evidence="7" key="1">
    <citation type="journal article" date="2015" name="Nature">
        <title>Complex archaea that bridge the gap between prokaryotes and eukaryotes.</title>
        <authorList>
            <person name="Spang A."/>
            <person name="Saw J.H."/>
            <person name="Jorgensen S.L."/>
            <person name="Zaremba-Niedzwiedzka K."/>
            <person name="Martijn J."/>
            <person name="Lind A.E."/>
            <person name="van Eijk R."/>
            <person name="Schleper C."/>
            <person name="Guy L."/>
            <person name="Ettema T.J."/>
        </authorList>
    </citation>
    <scope>NUCLEOTIDE SEQUENCE</scope>
</reference>
<dbReference type="InterPro" id="IPR054351">
    <property type="entry name" value="NADH_UbQ_OxRdtase_ferredoxin"/>
</dbReference>
<feature type="domain" description="4Fe-4S ferredoxin-type" evidence="6">
    <location>
        <begin position="94"/>
        <end position="123"/>
    </location>
</feature>
<dbReference type="Pfam" id="PF07992">
    <property type="entry name" value="Pyr_redox_2"/>
    <property type="match status" value="1"/>
</dbReference>
<dbReference type="InterPro" id="IPR036188">
    <property type="entry name" value="FAD/NAD-bd_sf"/>
</dbReference>
<dbReference type="FunFam" id="3.30.70.20:FF:000035">
    <property type="entry name" value="Iron hydrogenase 1"/>
    <property type="match status" value="1"/>
</dbReference>
<proteinExistence type="predicted"/>
<organism evidence="7">
    <name type="scientific">marine sediment metagenome</name>
    <dbReference type="NCBI Taxonomy" id="412755"/>
    <lineage>
        <taxon>unclassified sequences</taxon>
        <taxon>metagenomes</taxon>
        <taxon>ecological metagenomes</taxon>
    </lineage>
</organism>
<dbReference type="InterPro" id="IPR023753">
    <property type="entry name" value="FAD/NAD-binding_dom"/>
</dbReference>
<gene>
    <name evidence="7" type="ORF">LCGC14_1485300</name>
</gene>
<dbReference type="SUPFAM" id="SSF54862">
    <property type="entry name" value="4Fe-4S ferredoxins"/>
    <property type="match status" value="1"/>
</dbReference>
<dbReference type="SUPFAM" id="SSF51971">
    <property type="entry name" value="Nucleotide-binding domain"/>
    <property type="match status" value="1"/>
</dbReference>
<dbReference type="AlphaFoldDB" id="A0A0F9LNW4"/>
<dbReference type="Pfam" id="PF14691">
    <property type="entry name" value="Fer4_20"/>
    <property type="match status" value="1"/>
</dbReference>
<dbReference type="PANTHER" id="PTHR42783">
    <property type="entry name" value="GLUTAMATE SYNTHASE [NADPH] SMALL CHAIN"/>
    <property type="match status" value="1"/>
</dbReference>
<keyword evidence="2" id="KW-0479">Metal-binding</keyword>
<feature type="non-terminal residue" evidence="7">
    <location>
        <position position="1"/>
    </location>
</feature>
<dbReference type="Gene3D" id="3.50.50.60">
    <property type="entry name" value="FAD/NAD(P)-binding domain"/>
    <property type="match status" value="2"/>
</dbReference>
<evidence type="ECO:0000256" key="2">
    <source>
        <dbReference type="ARBA" id="ARBA00022723"/>
    </source>
</evidence>
<keyword evidence="3" id="KW-0677">Repeat</keyword>
<dbReference type="PROSITE" id="PS00198">
    <property type="entry name" value="4FE4S_FER_1"/>
    <property type="match status" value="1"/>
</dbReference>
<dbReference type="Gene3D" id="3.30.70.20">
    <property type="match status" value="1"/>
</dbReference>
<evidence type="ECO:0000256" key="4">
    <source>
        <dbReference type="ARBA" id="ARBA00023004"/>
    </source>
</evidence>